<proteinExistence type="predicted"/>
<gene>
    <name evidence="4" type="ORF">SAMN04489835_2439</name>
</gene>
<dbReference type="InterPro" id="IPR027417">
    <property type="entry name" value="P-loop_NTPase"/>
</dbReference>
<dbReference type="InterPro" id="IPR000086">
    <property type="entry name" value="NUDIX_hydrolase_dom"/>
</dbReference>
<evidence type="ECO:0000256" key="1">
    <source>
        <dbReference type="ARBA" id="ARBA00023163"/>
    </source>
</evidence>
<dbReference type="Pfam" id="PF05066">
    <property type="entry name" value="HARE-HTH"/>
    <property type="match status" value="1"/>
</dbReference>
<feature type="domain" description="HTH HARE-type" evidence="3">
    <location>
        <begin position="3"/>
        <end position="78"/>
    </location>
</feature>
<dbReference type="STRING" id="370526.SAMN04489835_2439"/>
<dbReference type="Proteomes" id="UP000182915">
    <property type="component" value="Chromosome I"/>
</dbReference>
<dbReference type="PROSITE" id="PS51462">
    <property type="entry name" value="NUDIX"/>
    <property type="match status" value="1"/>
</dbReference>
<dbReference type="GO" id="GO:0006355">
    <property type="term" value="P:regulation of DNA-templated transcription"/>
    <property type="evidence" value="ECO:0007669"/>
    <property type="project" value="InterPro"/>
</dbReference>
<accession>A0A1H6JRP1</accession>
<dbReference type="AlphaFoldDB" id="A0A1H6JRP1"/>
<keyword evidence="1" id="KW-0804">Transcription</keyword>
<dbReference type="PROSITE" id="PS51913">
    <property type="entry name" value="HTH_HARE"/>
    <property type="match status" value="1"/>
</dbReference>
<dbReference type="Gene3D" id="3.40.50.300">
    <property type="entry name" value="P-loop containing nucleotide triphosphate hydrolases"/>
    <property type="match status" value="1"/>
</dbReference>
<feature type="domain" description="Nudix hydrolase" evidence="2">
    <location>
        <begin position="147"/>
        <end position="303"/>
    </location>
</feature>
<dbReference type="Gene3D" id="3.90.79.10">
    <property type="entry name" value="Nucleoside Triphosphate Pyrophosphohydrolase"/>
    <property type="match status" value="1"/>
</dbReference>
<evidence type="ECO:0000313" key="4">
    <source>
        <dbReference type="EMBL" id="SEH64842.1"/>
    </source>
</evidence>
<dbReference type="SUPFAM" id="SSF52540">
    <property type="entry name" value="P-loop containing nucleoside triphosphate hydrolases"/>
    <property type="match status" value="1"/>
</dbReference>
<organism evidence="4 5">
    <name type="scientific">Mycolicibacterium rutilum</name>
    <name type="common">Mycobacterium rutilum</name>
    <dbReference type="NCBI Taxonomy" id="370526"/>
    <lineage>
        <taxon>Bacteria</taxon>
        <taxon>Bacillati</taxon>
        <taxon>Actinomycetota</taxon>
        <taxon>Actinomycetes</taxon>
        <taxon>Mycobacteriales</taxon>
        <taxon>Mycobacteriaceae</taxon>
        <taxon>Mycolicibacterium</taxon>
    </lineage>
</organism>
<evidence type="ECO:0000259" key="3">
    <source>
        <dbReference type="PROSITE" id="PS51913"/>
    </source>
</evidence>
<reference evidence="5" key="1">
    <citation type="submission" date="2016-10" db="EMBL/GenBank/DDBJ databases">
        <authorList>
            <person name="Varghese N."/>
            <person name="Submissions S."/>
        </authorList>
    </citation>
    <scope>NUCLEOTIDE SEQUENCE [LARGE SCALE GENOMIC DNA]</scope>
    <source>
        <strain evidence="5">DSM 45405</strain>
    </source>
</reference>
<evidence type="ECO:0000313" key="5">
    <source>
        <dbReference type="Proteomes" id="UP000182915"/>
    </source>
</evidence>
<dbReference type="PANTHER" id="PTHR41930">
    <property type="entry name" value="UPF0200 PROTEIN MJ1399"/>
    <property type="match status" value="1"/>
</dbReference>
<sequence length="510" mass="57731">MVSQFLAIAEIAIRDHKTPMSAKEIYDYGRDNGLFSDSMSGRTPWQTLKSKLSVHIRTRGEDSTFVRTSPGRFFVRDLLKETSNSIYESEPWRPPPSNERVVVFHHLELQRLGRFQGIKRDADDYYSALFRGAACTELDRSFAESDDDHKQVLTYILVTRGDEVLCYQRGSYNRTEDMLRGLGCVGFGGHVNAEDRDLFADDDAGILRAAARELNEELKLPTADKLRLAANKGIRVIGLLNDDSSPVGRRHFAVLLEYKVSDDSYWDSPQRGEKSINQLRWLRRGENVDLVRFEYWSQLALRVFAPHLVAEGAAFHVVRKKPFLQPHIMCVVGPIGSGKTEAVQLLRESYGYVEINSGKVLAKLMGVAPVPETDRVTFQALAVDFIVSADGPARLAQALAKEAHDTDAGRVIVDGIRHVSTYQRLKALSDLRTNIVYVMTPVDIAYEFYRRRENPDVDFLKFASLRESEVESNVPHLLKLADAVLYNWTDKDQYLSEVRKLLEEVGISAE</sequence>
<dbReference type="PANTHER" id="PTHR41930:SF1">
    <property type="entry name" value="DEPHOSPHO-COA KINASE"/>
    <property type="match status" value="1"/>
</dbReference>
<dbReference type="InterPro" id="IPR007759">
    <property type="entry name" value="Asxl_HARE-HTH"/>
</dbReference>
<dbReference type="EMBL" id="LT629971">
    <property type="protein sequence ID" value="SEH64842.1"/>
    <property type="molecule type" value="Genomic_DNA"/>
</dbReference>
<keyword evidence="5" id="KW-1185">Reference proteome</keyword>
<evidence type="ECO:0000259" key="2">
    <source>
        <dbReference type="PROSITE" id="PS51462"/>
    </source>
</evidence>
<name>A0A1H6JRP1_MYCRU</name>
<protein>
    <submittedName>
        <fullName evidence="4">Predicted phosphoesterase, NUDIX family</fullName>
    </submittedName>
</protein>